<dbReference type="InterPro" id="IPR003594">
    <property type="entry name" value="HATPase_dom"/>
</dbReference>
<dbReference type="AlphaFoldDB" id="A0A1B0ZGQ8"/>
<evidence type="ECO:0000256" key="9">
    <source>
        <dbReference type="ARBA" id="ARBA00023012"/>
    </source>
</evidence>
<comment type="catalytic activity">
    <reaction evidence="1">
        <text>ATP + protein L-histidine = ADP + protein N-phospho-L-histidine.</text>
        <dbReference type="EC" id="2.7.13.3"/>
    </reaction>
</comment>
<evidence type="ECO:0000256" key="4">
    <source>
        <dbReference type="ARBA" id="ARBA00022553"/>
    </source>
</evidence>
<reference evidence="13 14" key="1">
    <citation type="submission" date="2015-06" db="EMBL/GenBank/DDBJ databases">
        <title>Investigation of pathophysiology for high-risk pregnancy and development of treatment modality based on it.</title>
        <authorList>
            <person name="Kim B.-C."/>
            <person name="Lim S."/>
        </authorList>
    </citation>
    <scope>NUCLEOTIDE SEQUENCE [LARGE SCALE GENOMIC DNA]</scope>
    <source>
        <strain evidence="13 14">AD1-86</strain>
    </source>
</reference>
<dbReference type="RefSeq" id="WP_065247395.1">
    <property type="nucleotide sequence ID" value="NZ_CP012117.1"/>
</dbReference>
<dbReference type="KEGG" id="dva:DAD186_05450"/>
<keyword evidence="8" id="KW-0067">ATP-binding</keyword>
<evidence type="ECO:0000256" key="8">
    <source>
        <dbReference type="ARBA" id="ARBA00022840"/>
    </source>
</evidence>
<dbReference type="SUPFAM" id="SSF47384">
    <property type="entry name" value="Homodimeric domain of signal transducing histidine kinase"/>
    <property type="match status" value="1"/>
</dbReference>
<dbReference type="PATRIC" id="fig|1630135.4.peg.544"/>
<dbReference type="GO" id="GO:0000155">
    <property type="term" value="F:phosphorelay sensor kinase activity"/>
    <property type="evidence" value="ECO:0007669"/>
    <property type="project" value="InterPro"/>
</dbReference>
<dbReference type="PANTHER" id="PTHR42878">
    <property type="entry name" value="TWO-COMPONENT HISTIDINE KINASE"/>
    <property type="match status" value="1"/>
</dbReference>
<gene>
    <name evidence="13" type="ORF">DAD186_05450</name>
</gene>
<evidence type="ECO:0000256" key="5">
    <source>
        <dbReference type="ARBA" id="ARBA00022679"/>
    </source>
</evidence>
<dbReference type="PANTHER" id="PTHR42878:SF7">
    <property type="entry name" value="SENSOR HISTIDINE KINASE GLRK"/>
    <property type="match status" value="1"/>
</dbReference>
<evidence type="ECO:0000256" key="1">
    <source>
        <dbReference type="ARBA" id="ARBA00000085"/>
    </source>
</evidence>
<comment type="subcellular location">
    <subcellularLocation>
        <location evidence="2">Cell membrane</location>
    </subcellularLocation>
</comment>
<dbReference type="InterPro" id="IPR036097">
    <property type="entry name" value="HisK_dim/P_sf"/>
</dbReference>
<dbReference type="EC" id="2.7.13.3" evidence="3"/>
<keyword evidence="4" id="KW-0597">Phosphoprotein</keyword>
<dbReference type="Gene3D" id="1.10.287.130">
    <property type="match status" value="1"/>
</dbReference>
<name>A0A1B0ZGQ8_9MICO</name>
<feature type="transmembrane region" description="Helical" evidence="11">
    <location>
        <begin position="42"/>
        <end position="66"/>
    </location>
</feature>
<evidence type="ECO:0000256" key="2">
    <source>
        <dbReference type="ARBA" id="ARBA00004236"/>
    </source>
</evidence>
<protein>
    <recommendedName>
        <fullName evidence="10">Sensor-like histidine kinase SenX3</fullName>
        <ecNumber evidence="3">2.7.13.3</ecNumber>
    </recommendedName>
</protein>
<keyword evidence="6" id="KW-0547">Nucleotide-binding</keyword>
<dbReference type="SMART" id="SM00387">
    <property type="entry name" value="HATPase_c"/>
    <property type="match status" value="1"/>
</dbReference>
<keyword evidence="5 13" id="KW-0808">Transferase</keyword>
<dbReference type="PRINTS" id="PR00344">
    <property type="entry name" value="BCTRLSENSOR"/>
</dbReference>
<dbReference type="CDD" id="cd00075">
    <property type="entry name" value="HATPase"/>
    <property type="match status" value="1"/>
</dbReference>
<keyword evidence="11" id="KW-0472">Membrane</keyword>
<organism evidence="13 14">
    <name type="scientific">Dermabacter vaginalis</name>
    <dbReference type="NCBI Taxonomy" id="1630135"/>
    <lineage>
        <taxon>Bacteria</taxon>
        <taxon>Bacillati</taxon>
        <taxon>Actinomycetota</taxon>
        <taxon>Actinomycetes</taxon>
        <taxon>Micrococcales</taxon>
        <taxon>Dermabacteraceae</taxon>
        <taxon>Dermabacter</taxon>
    </lineage>
</organism>
<dbReference type="Proteomes" id="UP000092596">
    <property type="component" value="Chromosome"/>
</dbReference>
<evidence type="ECO:0000256" key="6">
    <source>
        <dbReference type="ARBA" id="ARBA00022741"/>
    </source>
</evidence>
<keyword evidence="9" id="KW-0902">Two-component regulatory system</keyword>
<dbReference type="InterPro" id="IPR050351">
    <property type="entry name" value="BphY/WalK/GraS-like"/>
</dbReference>
<dbReference type="PROSITE" id="PS50109">
    <property type="entry name" value="HIS_KIN"/>
    <property type="match status" value="1"/>
</dbReference>
<dbReference type="Pfam" id="PF02518">
    <property type="entry name" value="HATPase_c"/>
    <property type="match status" value="1"/>
</dbReference>
<evidence type="ECO:0000313" key="13">
    <source>
        <dbReference type="EMBL" id="ANP27100.1"/>
    </source>
</evidence>
<proteinExistence type="predicted"/>
<dbReference type="GO" id="GO:0005886">
    <property type="term" value="C:plasma membrane"/>
    <property type="evidence" value="ECO:0007669"/>
    <property type="project" value="UniProtKB-SubCell"/>
</dbReference>
<dbReference type="STRING" id="1630135.DAD186_05450"/>
<evidence type="ECO:0000313" key="14">
    <source>
        <dbReference type="Proteomes" id="UP000092596"/>
    </source>
</evidence>
<dbReference type="GO" id="GO:0007234">
    <property type="term" value="P:osmosensory signaling via phosphorelay pathway"/>
    <property type="evidence" value="ECO:0007669"/>
    <property type="project" value="TreeGrafter"/>
</dbReference>
<evidence type="ECO:0000259" key="12">
    <source>
        <dbReference type="PROSITE" id="PS50109"/>
    </source>
</evidence>
<dbReference type="InterPro" id="IPR036890">
    <property type="entry name" value="HATPase_C_sf"/>
</dbReference>
<keyword evidence="7 13" id="KW-0418">Kinase</keyword>
<dbReference type="GO" id="GO:0005524">
    <property type="term" value="F:ATP binding"/>
    <property type="evidence" value="ECO:0007669"/>
    <property type="project" value="UniProtKB-KW"/>
</dbReference>
<feature type="domain" description="Histidine kinase" evidence="12">
    <location>
        <begin position="92"/>
        <end position="300"/>
    </location>
</feature>
<dbReference type="InterPro" id="IPR005467">
    <property type="entry name" value="His_kinase_dom"/>
</dbReference>
<sequence>MKKHPLAYASAFAALPLAIGVVVSLVWSVLGESRHIYFSMSLAWLPLTIGAVLTLAVLPALGAWWYTRHAVSKARRETVAEQTASRRRLIARLDHEIKNPIQGIRAALADEPSERQRSSIDAQSRRLTSLLSDLRKIGEVEHTQLEITQIDPSRLVHDAIETAREVPGASERSIRVSLPTAPRPLPPINGDEDLLFLCLVNVLSNAVKYSRPGDAIEVRGRQLENGIVLEVADTGLGISPDDLPLVWEELGRASEVRGIEGSGLGLPMVRAIVERHGGAATLTSWHGEGTSVSLTLPFAGPAR</sequence>
<evidence type="ECO:0000256" key="10">
    <source>
        <dbReference type="ARBA" id="ARBA00039401"/>
    </source>
</evidence>
<dbReference type="InterPro" id="IPR003661">
    <property type="entry name" value="HisK_dim/P_dom"/>
</dbReference>
<feature type="transmembrane region" description="Helical" evidence="11">
    <location>
        <begin position="6"/>
        <end position="30"/>
    </location>
</feature>
<dbReference type="EMBL" id="CP012117">
    <property type="protein sequence ID" value="ANP27100.1"/>
    <property type="molecule type" value="Genomic_DNA"/>
</dbReference>
<evidence type="ECO:0000256" key="3">
    <source>
        <dbReference type="ARBA" id="ARBA00012438"/>
    </source>
</evidence>
<dbReference type="GO" id="GO:0000156">
    <property type="term" value="F:phosphorelay response regulator activity"/>
    <property type="evidence" value="ECO:0007669"/>
    <property type="project" value="TreeGrafter"/>
</dbReference>
<accession>A0A1B0ZGQ8</accession>
<keyword evidence="11" id="KW-0812">Transmembrane</keyword>
<dbReference type="GO" id="GO:0030295">
    <property type="term" value="F:protein kinase activator activity"/>
    <property type="evidence" value="ECO:0007669"/>
    <property type="project" value="TreeGrafter"/>
</dbReference>
<dbReference type="CDD" id="cd00082">
    <property type="entry name" value="HisKA"/>
    <property type="match status" value="1"/>
</dbReference>
<evidence type="ECO:0000256" key="11">
    <source>
        <dbReference type="SAM" id="Phobius"/>
    </source>
</evidence>
<evidence type="ECO:0000256" key="7">
    <source>
        <dbReference type="ARBA" id="ARBA00022777"/>
    </source>
</evidence>
<dbReference type="InterPro" id="IPR004358">
    <property type="entry name" value="Sig_transdc_His_kin-like_C"/>
</dbReference>
<dbReference type="SUPFAM" id="SSF55874">
    <property type="entry name" value="ATPase domain of HSP90 chaperone/DNA topoisomerase II/histidine kinase"/>
    <property type="match status" value="1"/>
</dbReference>
<dbReference type="Gene3D" id="3.30.565.10">
    <property type="entry name" value="Histidine kinase-like ATPase, C-terminal domain"/>
    <property type="match status" value="1"/>
</dbReference>
<keyword evidence="11" id="KW-1133">Transmembrane helix</keyword>